<accession>A0A4Z1NSU5</accession>
<feature type="region of interest" description="Disordered" evidence="1">
    <location>
        <begin position="1"/>
        <end position="22"/>
    </location>
</feature>
<evidence type="ECO:0000256" key="1">
    <source>
        <dbReference type="SAM" id="MobiDB-lite"/>
    </source>
</evidence>
<sequence length="449" mass="49864">MAKEKPELKKDKIKAARRVPTDQRRVTVTLPNGISRTHNIGPVPRLRNGGVRKRFARKKAKYAWNTKARKSNVEFLKRKDEPKRHYKGLSTEQKATITPMSFMDLPGELRNEIYPSLLDEIEGRTLIFTNNPTGLVAAWPATVVPRIPIGLLSAGNKQIRNELLPLAYEKVDVQIRIVSAHLKSTAELYAWVNGNDAIPFGSMNVTLITKLSLTILLPCSFETIHKDQGCNFTFLTRMAKLKLLRLRVQVHVPNSHIAPWTTLHTQVPDTTFTPFVTQLIQSLFQHIPKTARVEFGDGVEKDEGGLGTWVDVRADGGRDQGWMENPKIGEVQEGAGRAQKDTVAVPVHQAESVWGGFRGEMGMADAFTTSFDPGEVGDADADAEKDVQWNSEMGIGGNKAPMVISINTEPVVKEKHTDMNMSDLDLEPASDPDSHAVVVVQENKKEKGL</sequence>
<reference evidence="2 3" key="1">
    <citation type="submission" date="2019-04" db="EMBL/GenBank/DDBJ databases">
        <title>High contiguity whole genome sequence and gene annotation resource for two Venturia nashicola isolates.</title>
        <authorList>
            <person name="Prokchorchik M."/>
            <person name="Won K."/>
            <person name="Lee Y."/>
            <person name="Choi E.D."/>
            <person name="Segonzac C."/>
            <person name="Sohn K.H."/>
        </authorList>
    </citation>
    <scope>NUCLEOTIDE SEQUENCE [LARGE SCALE GENOMIC DNA]</scope>
    <source>
        <strain evidence="2 3">PRI2</strain>
    </source>
</reference>
<keyword evidence="3" id="KW-1185">Reference proteome</keyword>
<dbReference type="Proteomes" id="UP000298493">
    <property type="component" value="Unassembled WGS sequence"/>
</dbReference>
<evidence type="ECO:0000313" key="2">
    <source>
        <dbReference type="EMBL" id="TID17918.1"/>
    </source>
</evidence>
<organism evidence="2 3">
    <name type="scientific">Venturia nashicola</name>
    <dbReference type="NCBI Taxonomy" id="86259"/>
    <lineage>
        <taxon>Eukaryota</taxon>
        <taxon>Fungi</taxon>
        <taxon>Dikarya</taxon>
        <taxon>Ascomycota</taxon>
        <taxon>Pezizomycotina</taxon>
        <taxon>Dothideomycetes</taxon>
        <taxon>Pleosporomycetidae</taxon>
        <taxon>Venturiales</taxon>
        <taxon>Venturiaceae</taxon>
        <taxon>Venturia</taxon>
    </lineage>
</organism>
<feature type="region of interest" description="Disordered" evidence="1">
    <location>
        <begin position="417"/>
        <end position="449"/>
    </location>
</feature>
<name>A0A4Z1NSU5_9PEZI</name>
<gene>
    <name evidence="2" type="ORF">E6O75_ATG10563</name>
</gene>
<protein>
    <submittedName>
        <fullName evidence="2">Uncharacterized protein</fullName>
    </submittedName>
</protein>
<evidence type="ECO:0000313" key="3">
    <source>
        <dbReference type="Proteomes" id="UP000298493"/>
    </source>
</evidence>
<dbReference type="AlphaFoldDB" id="A0A4Z1NSU5"/>
<proteinExistence type="predicted"/>
<dbReference type="EMBL" id="SNSC02000015">
    <property type="protein sequence ID" value="TID17918.1"/>
    <property type="molecule type" value="Genomic_DNA"/>
</dbReference>
<comment type="caution">
    <text evidence="2">The sequence shown here is derived from an EMBL/GenBank/DDBJ whole genome shotgun (WGS) entry which is preliminary data.</text>
</comment>